<dbReference type="Pfam" id="PF13145">
    <property type="entry name" value="Rotamase_2"/>
    <property type="match status" value="1"/>
</dbReference>
<keyword evidence="18" id="KW-1185">Reference proteome</keyword>
<dbReference type="GO" id="GO:0005886">
    <property type="term" value="C:plasma membrane"/>
    <property type="evidence" value="ECO:0007669"/>
    <property type="project" value="UniProtKB-SubCell"/>
</dbReference>
<dbReference type="SUPFAM" id="SSF54534">
    <property type="entry name" value="FKBP-like"/>
    <property type="match status" value="1"/>
</dbReference>
<keyword evidence="5 15" id="KW-0812">Transmembrane</keyword>
<gene>
    <name evidence="17" type="ORF">SAMN05216360_10452</name>
</gene>
<dbReference type="AlphaFoldDB" id="A0A1G9WNL7"/>
<keyword evidence="3" id="KW-1003">Cell membrane</keyword>
<evidence type="ECO:0000256" key="11">
    <source>
        <dbReference type="ARBA" id="ARBA00038408"/>
    </source>
</evidence>
<keyword evidence="14" id="KW-0697">Rotamase</keyword>
<evidence type="ECO:0000256" key="2">
    <source>
        <dbReference type="ARBA" id="ARBA00018370"/>
    </source>
</evidence>
<name>A0A1G9WNL7_9HYPH</name>
<keyword evidence="6 15" id="KW-1133">Transmembrane helix</keyword>
<comment type="similarity">
    <text evidence="11">Belongs to the PpiD chaperone family.</text>
</comment>
<dbReference type="Proteomes" id="UP000198704">
    <property type="component" value="Unassembled WGS sequence"/>
</dbReference>
<reference evidence="18" key="1">
    <citation type="submission" date="2016-10" db="EMBL/GenBank/DDBJ databases">
        <authorList>
            <person name="Varghese N."/>
            <person name="Submissions S."/>
        </authorList>
    </citation>
    <scope>NUCLEOTIDE SEQUENCE [LARGE SCALE GENOMIC DNA]</scope>
    <source>
        <strain evidence="18">BL47</strain>
    </source>
</reference>
<proteinExistence type="inferred from homology"/>
<keyword evidence="4" id="KW-0997">Cell inner membrane</keyword>
<dbReference type="EMBL" id="FNHS01000004">
    <property type="protein sequence ID" value="SDM85791.1"/>
    <property type="molecule type" value="Genomic_DNA"/>
</dbReference>
<feature type="transmembrane region" description="Helical" evidence="15">
    <location>
        <begin position="38"/>
        <end position="60"/>
    </location>
</feature>
<evidence type="ECO:0000256" key="5">
    <source>
        <dbReference type="ARBA" id="ARBA00022692"/>
    </source>
</evidence>
<dbReference type="InterPro" id="IPR046357">
    <property type="entry name" value="PPIase_dom_sf"/>
</dbReference>
<evidence type="ECO:0000256" key="10">
    <source>
        <dbReference type="ARBA" id="ARBA00031484"/>
    </source>
</evidence>
<accession>A0A1G9WNL7</accession>
<keyword evidence="14 17" id="KW-0413">Isomerase</keyword>
<dbReference type="InterPro" id="IPR052029">
    <property type="entry name" value="PpiD_chaperone"/>
</dbReference>
<keyword evidence="7 15" id="KW-0472">Membrane</keyword>
<evidence type="ECO:0000256" key="4">
    <source>
        <dbReference type="ARBA" id="ARBA00022519"/>
    </source>
</evidence>
<evidence type="ECO:0000313" key="18">
    <source>
        <dbReference type="Proteomes" id="UP000198704"/>
    </source>
</evidence>
<evidence type="ECO:0000256" key="12">
    <source>
        <dbReference type="ARBA" id="ARBA00040743"/>
    </source>
</evidence>
<evidence type="ECO:0000313" key="17">
    <source>
        <dbReference type="EMBL" id="SDM85791.1"/>
    </source>
</evidence>
<dbReference type="PANTHER" id="PTHR47529">
    <property type="entry name" value="PEPTIDYL-PROLYL CIS-TRANS ISOMERASE D"/>
    <property type="match status" value="1"/>
</dbReference>
<keyword evidence="8" id="KW-0143">Chaperone</keyword>
<dbReference type="PROSITE" id="PS50198">
    <property type="entry name" value="PPIC_PPIASE_2"/>
    <property type="match status" value="1"/>
</dbReference>
<organism evidence="17 18">
    <name type="scientific">Methylobacterium phyllostachyos</name>
    <dbReference type="NCBI Taxonomy" id="582672"/>
    <lineage>
        <taxon>Bacteria</taxon>
        <taxon>Pseudomonadati</taxon>
        <taxon>Pseudomonadota</taxon>
        <taxon>Alphaproteobacteria</taxon>
        <taxon>Hyphomicrobiales</taxon>
        <taxon>Methylobacteriaceae</taxon>
        <taxon>Methylobacterium</taxon>
    </lineage>
</organism>
<evidence type="ECO:0000256" key="3">
    <source>
        <dbReference type="ARBA" id="ARBA00022475"/>
    </source>
</evidence>
<dbReference type="SUPFAM" id="SSF109998">
    <property type="entry name" value="Triger factor/SurA peptide-binding domain-like"/>
    <property type="match status" value="1"/>
</dbReference>
<evidence type="ECO:0000256" key="14">
    <source>
        <dbReference type="PROSITE-ProRule" id="PRU00278"/>
    </source>
</evidence>
<protein>
    <recommendedName>
        <fullName evidence="2">Parvulin-like PPIase</fullName>
    </recommendedName>
    <alternativeName>
        <fullName evidence="9">Peptidyl-prolyl cis-trans isomerase plp</fullName>
    </alternativeName>
    <alternativeName>
        <fullName evidence="12">Periplasmic chaperone PpiD</fullName>
    </alternativeName>
    <alternativeName>
        <fullName evidence="13">Periplasmic folding chaperone</fullName>
    </alternativeName>
    <alternativeName>
        <fullName evidence="10">Rotamase plp</fullName>
    </alternativeName>
</protein>
<comment type="subcellular location">
    <subcellularLocation>
        <location evidence="1">Cell inner membrane</location>
        <topology evidence="1">Single-pass type II membrane protein</topology>
        <orientation evidence="1">Periplasmic side</orientation>
    </subcellularLocation>
</comment>
<evidence type="ECO:0000256" key="1">
    <source>
        <dbReference type="ARBA" id="ARBA00004382"/>
    </source>
</evidence>
<evidence type="ECO:0000259" key="16">
    <source>
        <dbReference type="PROSITE" id="PS50198"/>
    </source>
</evidence>
<dbReference type="Pfam" id="PF13624">
    <property type="entry name" value="SurA_N_3"/>
    <property type="match status" value="1"/>
</dbReference>
<evidence type="ECO:0000256" key="7">
    <source>
        <dbReference type="ARBA" id="ARBA00023136"/>
    </source>
</evidence>
<dbReference type="Gene3D" id="3.10.50.40">
    <property type="match status" value="1"/>
</dbReference>
<evidence type="ECO:0000256" key="13">
    <source>
        <dbReference type="ARBA" id="ARBA00042775"/>
    </source>
</evidence>
<dbReference type="InterPro" id="IPR027304">
    <property type="entry name" value="Trigger_fact/SurA_dom_sf"/>
</dbReference>
<dbReference type="STRING" id="582672.SAMN05216360_10452"/>
<evidence type="ECO:0000256" key="8">
    <source>
        <dbReference type="ARBA" id="ARBA00023186"/>
    </source>
</evidence>
<evidence type="ECO:0000256" key="15">
    <source>
        <dbReference type="SAM" id="Phobius"/>
    </source>
</evidence>
<dbReference type="Gene3D" id="1.10.4030.10">
    <property type="entry name" value="Porin chaperone SurA, peptide-binding domain"/>
    <property type="match status" value="1"/>
</dbReference>
<dbReference type="InterPro" id="IPR000297">
    <property type="entry name" value="PPIase_PpiC"/>
</dbReference>
<dbReference type="PANTHER" id="PTHR47529:SF1">
    <property type="entry name" value="PERIPLASMIC CHAPERONE PPID"/>
    <property type="match status" value="1"/>
</dbReference>
<sequence length="659" mass="71594">MVYRGRLSGKRRSGNGVAAAGIRSQTMLQGIRNASQHWLGKIVLTIIFTLLIAGVGIFGVEEFFRGGTSNNVATVGSTPITTEQVRQAYQNQIQRYQAQLKRALTPDQARMLGLDRQVMAQLITEAALDQKTHDLGLAVPDSAVIRAIHDEKSFQNAQGQFEPQLFYQTLQRAGLNEGMFVREQRAVIARLQLAEAVSSDLHVPVALREAVHRYTTERRGAAYLMLTPSTAGQIPDPTEDELKTWYEANKSGFRAPEFRSASLLVVDPVAMAKPDAISDADARAAYALNKERFGTPEKRTIQQIVFPDHAAAEAARKAIEDGSKTFEAIATERGTDDKDLTLGTLSKPELFDTTVADAAFALPEGGVSQPVQGRFGTVLLRVTKIEPGTVKPFEQVEGEIRNGLALARARDAMETTRDAIEDQRAGAKPLADIATERGLKLITVKAVDPNGKDPEGKKVTDIPDPDTTLPALFRAEIGGDNEPLRTKAGGYVWYDVTNIDPAHDKPLEQVKDGVQAGWTATEIAKRLQAKGRELVEKVNKGESMEDVAKEVGVNLQEVQDLSRNQAKDMLTTDDVNLIFATPVGKAGTAAAKDSRAVFKVTSATMPAFMADSPSDRTISQNFQAALADDVLSEYITEVQKNAGVKVDATALRRAIGGEY</sequence>
<feature type="domain" description="PpiC" evidence="16">
    <location>
        <begin position="296"/>
        <end position="384"/>
    </location>
</feature>
<evidence type="ECO:0000256" key="6">
    <source>
        <dbReference type="ARBA" id="ARBA00022989"/>
    </source>
</evidence>
<evidence type="ECO:0000256" key="9">
    <source>
        <dbReference type="ARBA" id="ARBA00030642"/>
    </source>
</evidence>
<dbReference type="GO" id="GO:0003755">
    <property type="term" value="F:peptidyl-prolyl cis-trans isomerase activity"/>
    <property type="evidence" value="ECO:0007669"/>
    <property type="project" value="UniProtKB-KW"/>
</dbReference>